<evidence type="ECO:0000256" key="3">
    <source>
        <dbReference type="ARBA" id="ARBA00022832"/>
    </source>
</evidence>
<keyword evidence="4" id="KW-0521">NADP</keyword>
<evidence type="ECO:0000256" key="4">
    <source>
        <dbReference type="ARBA" id="ARBA00022857"/>
    </source>
</evidence>
<evidence type="ECO:0000256" key="5">
    <source>
        <dbReference type="ARBA" id="ARBA00023002"/>
    </source>
</evidence>
<dbReference type="PROSITE" id="PS52019">
    <property type="entry name" value="PKS_MFAS_DH"/>
    <property type="match status" value="1"/>
</dbReference>
<dbReference type="InterPro" id="IPR049900">
    <property type="entry name" value="PKS_mFAS_DH"/>
</dbReference>
<accession>A0AAQ4DI06</accession>
<evidence type="ECO:0000256" key="2">
    <source>
        <dbReference type="ARBA" id="ARBA00022516"/>
    </source>
</evidence>
<dbReference type="Gene3D" id="3.30.70.3290">
    <property type="match status" value="2"/>
</dbReference>
<evidence type="ECO:0000256" key="1">
    <source>
        <dbReference type="ARBA" id="ARBA00022450"/>
    </source>
</evidence>
<feature type="non-terminal residue" evidence="11">
    <location>
        <position position="434"/>
    </location>
</feature>
<dbReference type="Gene3D" id="3.10.129.110">
    <property type="entry name" value="Polyketide synthase dehydratase"/>
    <property type="match status" value="1"/>
</dbReference>
<evidence type="ECO:0000256" key="6">
    <source>
        <dbReference type="ARBA" id="ARBA00023098"/>
    </source>
</evidence>
<evidence type="ECO:0000256" key="8">
    <source>
        <dbReference type="ARBA" id="ARBA00023268"/>
    </source>
</evidence>
<dbReference type="Gene3D" id="3.40.366.10">
    <property type="entry name" value="Malonyl-Coenzyme A Acyl Carrier Protein, domain 2"/>
    <property type="match status" value="1"/>
</dbReference>
<protein>
    <recommendedName>
        <fullName evidence="10">PKS/mFAS DH domain-containing protein</fullName>
    </recommendedName>
</protein>
<dbReference type="GO" id="GO:0004312">
    <property type="term" value="F:fatty acid synthase activity"/>
    <property type="evidence" value="ECO:0007669"/>
    <property type="project" value="TreeGrafter"/>
</dbReference>
<dbReference type="Proteomes" id="UP001321473">
    <property type="component" value="Unassembled WGS sequence"/>
</dbReference>
<dbReference type="PANTHER" id="PTHR43775">
    <property type="entry name" value="FATTY ACID SYNTHASE"/>
    <property type="match status" value="1"/>
</dbReference>
<evidence type="ECO:0000313" key="11">
    <source>
        <dbReference type="EMBL" id="KAK8762096.1"/>
    </source>
</evidence>
<name>A0AAQ4DI06_AMBAM</name>
<evidence type="ECO:0000256" key="7">
    <source>
        <dbReference type="ARBA" id="ARBA00023160"/>
    </source>
</evidence>
<proteinExistence type="predicted"/>
<dbReference type="AlphaFoldDB" id="A0AAQ4DI06"/>
<keyword evidence="8" id="KW-0511">Multifunctional enzyme</keyword>
<keyword evidence="7" id="KW-0275">Fatty acid biosynthesis</keyword>
<evidence type="ECO:0000259" key="10">
    <source>
        <dbReference type="PROSITE" id="PS52019"/>
    </source>
</evidence>
<dbReference type="InterPro" id="IPR016035">
    <property type="entry name" value="Acyl_Trfase/lysoPLipase"/>
</dbReference>
<sequence length="434" mass="47973">METEGPYPDSAYALLNLVGQPSVQQFPYRGFAIVPVDGSRRDAIKVTERAEVAKRPLWLVFTGMGCQWKGMARQMMQFDVFSRCIRKSADVLKQFDMDLIEMVTSGNGVNNSIASVLAAIAAVQPILRRSLGSGATCLGLMKRDSDNPTHFLNSLGKLHTLGVRLNVSSLYPPVPWPVPRGTPPISHLVSWDHSKRWTVAKWNDFAGSGQSAEDVVEVDLEASNVDAYMTGHELDGRIIFPAAGYFVLAWKYLAKRSGKPYKEVPVIFEDMIFHRAIILSKSGPIRFLVSIMRTSGEFEISEAGKVAASGRIRMAEEREVVLEKEPPGPPAQVVGFELDANDIYKELRLRGYEYSGKFQSILKADLQGGDPKKKTEYAFLNVQTRGDLSTLQWFASPLSCTIPVSSTLCSVYYAPLNFHDVMLATGKIAPEALS</sequence>
<dbReference type="Pfam" id="PF00698">
    <property type="entry name" value="Acyl_transf_1"/>
    <property type="match status" value="1"/>
</dbReference>
<reference evidence="11 12" key="1">
    <citation type="journal article" date="2023" name="Arcadia Sci">
        <title>De novo assembly of a long-read Amblyomma americanum tick genome.</title>
        <authorList>
            <person name="Chou S."/>
            <person name="Poskanzer K.E."/>
            <person name="Rollins M."/>
            <person name="Thuy-Boun P.S."/>
        </authorList>
    </citation>
    <scope>NUCLEOTIDE SEQUENCE [LARGE SCALE GENOMIC DNA]</scope>
    <source>
        <strain evidence="11">F_SG_1</strain>
        <tissue evidence="11">Salivary glands</tissue>
    </source>
</reference>
<dbReference type="PANTHER" id="PTHR43775:SF7">
    <property type="entry name" value="FATTY ACID SYNTHASE"/>
    <property type="match status" value="1"/>
</dbReference>
<feature type="region of interest" description="N-terminal hotdog fold" evidence="9">
    <location>
        <begin position="193"/>
        <end position="319"/>
    </location>
</feature>
<feature type="region of interest" description="C-terminal hotdog fold" evidence="9">
    <location>
        <begin position="333"/>
        <end position="434"/>
    </location>
</feature>
<keyword evidence="6" id="KW-0443">Lipid metabolism</keyword>
<keyword evidence="12" id="KW-1185">Reference proteome</keyword>
<dbReference type="GO" id="GO:0006633">
    <property type="term" value="P:fatty acid biosynthetic process"/>
    <property type="evidence" value="ECO:0007669"/>
    <property type="project" value="UniProtKB-KW"/>
</dbReference>
<dbReference type="InterPro" id="IPR050091">
    <property type="entry name" value="PKS_NRPS_Biosynth_Enz"/>
</dbReference>
<dbReference type="InterPro" id="IPR042104">
    <property type="entry name" value="PKS_dehydratase_sf"/>
</dbReference>
<comment type="caution">
    <text evidence="9">Lacks conserved residue(s) required for the propagation of feature annotation.</text>
</comment>
<dbReference type="EMBL" id="JARKHS020030473">
    <property type="protein sequence ID" value="KAK8762096.1"/>
    <property type="molecule type" value="Genomic_DNA"/>
</dbReference>
<gene>
    <name evidence="11" type="ORF">V5799_026636</name>
</gene>
<dbReference type="SUPFAM" id="SSF52151">
    <property type="entry name" value="FabD/lysophospholipase-like"/>
    <property type="match status" value="1"/>
</dbReference>
<comment type="caution">
    <text evidence="11">The sequence shown here is derived from an EMBL/GenBank/DDBJ whole genome shotgun (WGS) entry which is preliminary data.</text>
</comment>
<keyword evidence="5" id="KW-0560">Oxidoreductase</keyword>
<dbReference type="InterPro" id="IPR014043">
    <property type="entry name" value="Acyl_transferase_dom"/>
</dbReference>
<feature type="domain" description="PKS/mFAS DH" evidence="10">
    <location>
        <begin position="193"/>
        <end position="434"/>
    </location>
</feature>
<keyword evidence="3" id="KW-0276">Fatty acid metabolism</keyword>
<dbReference type="InterPro" id="IPR020807">
    <property type="entry name" value="PKS_DH"/>
</dbReference>
<keyword evidence="1" id="KW-0596">Phosphopantetheine</keyword>
<dbReference type="InterPro" id="IPR001227">
    <property type="entry name" value="Ac_transferase_dom_sf"/>
</dbReference>
<evidence type="ECO:0000313" key="12">
    <source>
        <dbReference type="Proteomes" id="UP001321473"/>
    </source>
</evidence>
<dbReference type="SMART" id="SM00826">
    <property type="entry name" value="PKS_DH"/>
    <property type="match status" value="1"/>
</dbReference>
<dbReference type="Gene3D" id="3.90.180.10">
    <property type="entry name" value="Medium-chain alcohol dehydrogenases, catalytic domain"/>
    <property type="match status" value="1"/>
</dbReference>
<organism evidence="11 12">
    <name type="scientific">Amblyomma americanum</name>
    <name type="common">Lone star tick</name>
    <dbReference type="NCBI Taxonomy" id="6943"/>
    <lineage>
        <taxon>Eukaryota</taxon>
        <taxon>Metazoa</taxon>
        <taxon>Ecdysozoa</taxon>
        <taxon>Arthropoda</taxon>
        <taxon>Chelicerata</taxon>
        <taxon>Arachnida</taxon>
        <taxon>Acari</taxon>
        <taxon>Parasitiformes</taxon>
        <taxon>Ixodida</taxon>
        <taxon>Ixodoidea</taxon>
        <taxon>Ixodidae</taxon>
        <taxon>Amblyomminae</taxon>
        <taxon>Amblyomma</taxon>
    </lineage>
</organism>
<evidence type="ECO:0000256" key="9">
    <source>
        <dbReference type="PROSITE-ProRule" id="PRU01363"/>
    </source>
</evidence>
<dbReference type="GO" id="GO:0016491">
    <property type="term" value="F:oxidoreductase activity"/>
    <property type="evidence" value="ECO:0007669"/>
    <property type="project" value="UniProtKB-KW"/>
</dbReference>
<keyword evidence="2" id="KW-0444">Lipid biosynthesis</keyword>